<protein>
    <submittedName>
        <fullName evidence="2">Uncharacterized protein</fullName>
    </submittedName>
</protein>
<organism evidence="2 3">
    <name type="scientific">Aldrovandia affinis</name>
    <dbReference type="NCBI Taxonomy" id="143900"/>
    <lineage>
        <taxon>Eukaryota</taxon>
        <taxon>Metazoa</taxon>
        <taxon>Chordata</taxon>
        <taxon>Craniata</taxon>
        <taxon>Vertebrata</taxon>
        <taxon>Euteleostomi</taxon>
        <taxon>Actinopterygii</taxon>
        <taxon>Neopterygii</taxon>
        <taxon>Teleostei</taxon>
        <taxon>Notacanthiformes</taxon>
        <taxon>Halosauridae</taxon>
        <taxon>Aldrovandia</taxon>
    </lineage>
</organism>
<gene>
    <name evidence="2" type="ORF">AAFF_G00051260</name>
</gene>
<evidence type="ECO:0000313" key="3">
    <source>
        <dbReference type="Proteomes" id="UP001221898"/>
    </source>
</evidence>
<sequence>MDGIANSHIRKWLGLPCCLSETGLFGRNILQLPLQSISLGYKQGKTRLVQELRESTQRVGEVCGCPGAHKWKAQFEVDQAISRLQHLEVVGRVQAGRTGLGWGEALQFWSKVNMKEMVVSDVTKMEEEQYKIKQCHKVVREAGLHGRALSAGRSVGRTCGKFLKPDSVSSSDQPMTLFLVPATFTSGLAMRSAAHSAMLPMQASNTSCQDARPRCPKGAIDGDTTRS</sequence>
<feature type="region of interest" description="Disordered" evidence="1">
    <location>
        <begin position="204"/>
        <end position="227"/>
    </location>
</feature>
<comment type="caution">
    <text evidence="2">The sequence shown here is derived from an EMBL/GenBank/DDBJ whole genome shotgun (WGS) entry which is preliminary data.</text>
</comment>
<reference evidence="2" key="1">
    <citation type="journal article" date="2023" name="Science">
        <title>Genome structures resolve the early diversification of teleost fishes.</title>
        <authorList>
            <person name="Parey E."/>
            <person name="Louis A."/>
            <person name="Montfort J."/>
            <person name="Bouchez O."/>
            <person name="Roques C."/>
            <person name="Iampietro C."/>
            <person name="Lluch J."/>
            <person name="Castinel A."/>
            <person name="Donnadieu C."/>
            <person name="Desvignes T."/>
            <person name="Floi Bucao C."/>
            <person name="Jouanno E."/>
            <person name="Wen M."/>
            <person name="Mejri S."/>
            <person name="Dirks R."/>
            <person name="Jansen H."/>
            <person name="Henkel C."/>
            <person name="Chen W.J."/>
            <person name="Zahm M."/>
            <person name="Cabau C."/>
            <person name="Klopp C."/>
            <person name="Thompson A.W."/>
            <person name="Robinson-Rechavi M."/>
            <person name="Braasch I."/>
            <person name="Lecointre G."/>
            <person name="Bobe J."/>
            <person name="Postlethwait J.H."/>
            <person name="Berthelot C."/>
            <person name="Roest Crollius H."/>
            <person name="Guiguen Y."/>
        </authorList>
    </citation>
    <scope>NUCLEOTIDE SEQUENCE</scope>
    <source>
        <strain evidence="2">NC1722</strain>
    </source>
</reference>
<dbReference type="Proteomes" id="UP001221898">
    <property type="component" value="Unassembled WGS sequence"/>
</dbReference>
<dbReference type="AlphaFoldDB" id="A0AAD7T4I9"/>
<accession>A0AAD7T4I9</accession>
<keyword evidence="3" id="KW-1185">Reference proteome</keyword>
<proteinExistence type="predicted"/>
<evidence type="ECO:0000313" key="2">
    <source>
        <dbReference type="EMBL" id="KAJ8414256.1"/>
    </source>
</evidence>
<dbReference type="EMBL" id="JAINUG010000013">
    <property type="protein sequence ID" value="KAJ8414256.1"/>
    <property type="molecule type" value="Genomic_DNA"/>
</dbReference>
<name>A0AAD7T4I9_9TELE</name>
<evidence type="ECO:0000256" key="1">
    <source>
        <dbReference type="SAM" id="MobiDB-lite"/>
    </source>
</evidence>